<evidence type="ECO:0000256" key="13">
    <source>
        <dbReference type="ARBA" id="ARBA00033392"/>
    </source>
</evidence>
<dbReference type="STRING" id="1619100.UT34_C0002G0196"/>
<evidence type="ECO:0000256" key="15">
    <source>
        <dbReference type="HAMAP-Rule" id="MF_00605"/>
    </source>
</evidence>
<dbReference type="CDD" id="cd18080">
    <property type="entry name" value="TrmD-like"/>
    <property type="match status" value="1"/>
</dbReference>
<feature type="domain" description="tRNA methyltransferase TRMD/TRM10-type" evidence="18">
    <location>
        <begin position="1"/>
        <end position="224"/>
    </location>
</feature>
<dbReference type="InterPro" id="IPR002649">
    <property type="entry name" value="tRNA_m1G_MeTrfase_TrmD"/>
</dbReference>
<keyword evidence="10 15" id="KW-0949">S-adenosyl-L-methionine</keyword>
<keyword evidence="8 15" id="KW-0489">Methyltransferase</keyword>
<dbReference type="FunFam" id="3.40.1280.10:FF:000001">
    <property type="entry name" value="tRNA (guanine-N(1)-)-methyltransferase"/>
    <property type="match status" value="1"/>
</dbReference>
<evidence type="ECO:0000256" key="5">
    <source>
        <dbReference type="ARBA" id="ARBA00012807"/>
    </source>
</evidence>
<proteinExistence type="inferred from homology"/>
<organism evidence="19 20">
    <name type="scientific">candidate division WS6 bacterium GW2011_GWF2_39_15</name>
    <dbReference type="NCBI Taxonomy" id="1619100"/>
    <lineage>
        <taxon>Bacteria</taxon>
        <taxon>Candidatus Dojkabacteria</taxon>
    </lineage>
</organism>
<dbReference type="GO" id="GO:0002939">
    <property type="term" value="P:tRNA N1-guanine methylation"/>
    <property type="evidence" value="ECO:0007669"/>
    <property type="project" value="TreeGrafter"/>
</dbReference>
<evidence type="ECO:0000313" key="19">
    <source>
        <dbReference type="EMBL" id="KKR05689.1"/>
    </source>
</evidence>
<comment type="caution">
    <text evidence="19">The sequence shown here is derived from an EMBL/GenBank/DDBJ whole genome shotgun (WGS) entry which is preliminary data.</text>
</comment>
<gene>
    <name evidence="15" type="primary">trmD</name>
    <name evidence="19" type="ORF">UT34_C0002G0196</name>
</gene>
<dbReference type="EC" id="2.1.1.228" evidence="5 15"/>
<sequence length="225" mass="25724">MKIDIITIFPQQIEQYTEFGIFRIAKEKKAVDINVHDLRKWTDDNHKTIDDRPFGGGAGMVMKVEPVYKAINELKKKGSIVIATTPQGKPLKQKMLRDLSKEVDCHYIFLCGHYEGFDQRIIDNLVDIEISIGDYVLSGGELPVLTIIDGILRLLPNVLGNEQSSINESFTENTLEYPQYTRPEEFMGWKVPPVLLKGNHSQIALWRDQKAKEITLKKRPDIVKS</sequence>
<comment type="subcellular location">
    <subcellularLocation>
        <location evidence="2 15 17">Cytoplasm</location>
    </subcellularLocation>
</comment>
<evidence type="ECO:0000256" key="16">
    <source>
        <dbReference type="PIRSR" id="PIRSR000386-1"/>
    </source>
</evidence>
<protein>
    <recommendedName>
        <fullName evidence="6 15">tRNA (guanine-N(1)-)-methyltransferase</fullName>
        <ecNumber evidence="5 15">2.1.1.228</ecNumber>
    </recommendedName>
    <alternativeName>
        <fullName evidence="12 15">M1G-methyltransferase</fullName>
    </alternativeName>
    <alternativeName>
        <fullName evidence="13 15">tRNA [GM37] methyltransferase</fullName>
    </alternativeName>
</protein>
<dbReference type="HAMAP" id="MF_00605">
    <property type="entry name" value="TrmD"/>
    <property type="match status" value="1"/>
</dbReference>
<dbReference type="InterPro" id="IPR029026">
    <property type="entry name" value="tRNA_m1G_MTases_N"/>
</dbReference>
<evidence type="ECO:0000256" key="8">
    <source>
        <dbReference type="ARBA" id="ARBA00022603"/>
    </source>
</evidence>
<reference evidence="19 20" key="1">
    <citation type="journal article" date="2015" name="Nature">
        <title>rRNA introns, odd ribosomes, and small enigmatic genomes across a large radiation of phyla.</title>
        <authorList>
            <person name="Brown C.T."/>
            <person name="Hug L.A."/>
            <person name="Thomas B.C."/>
            <person name="Sharon I."/>
            <person name="Castelle C.J."/>
            <person name="Singh A."/>
            <person name="Wilkins M.J."/>
            <person name="Williams K.H."/>
            <person name="Banfield J.F."/>
        </authorList>
    </citation>
    <scope>NUCLEOTIDE SEQUENCE [LARGE SCALE GENOMIC DNA]</scope>
</reference>
<dbReference type="Proteomes" id="UP000034799">
    <property type="component" value="Unassembled WGS sequence"/>
</dbReference>
<dbReference type="SUPFAM" id="SSF75217">
    <property type="entry name" value="alpha/beta knot"/>
    <property type="match status" value="1"/>
</dbReference>
<feature type="binding site" evidence="15 16">
    <location>
        <begin position="132"/>
        <end position="137"/>
    </location>
    <ligand>
        <name>S-adenosyl-L-methionine</name>
        <dbReference type="ChEBI" id="CHEBI:59789"/>
    </ligand>
</feature>
<evidence type="ECO:0000313" key="20">
    <source>
        <dbReference type="Proteomes" id="UP000034799"/>
    </source>
</evidence>
<comment type="catalytic activity">
    <reaction evidence="14 15 17">
        <text>guanosine(37) in tRNA + S-adenosyl-L-methionine = N(1)-methylguanosine(37) in tRNA + S-adenosyl-L-homocysteine + H(+)</text>
        <dbReference type="Rhea" id="RHEA:36899"/>
        <dbReference type="Rhea" id="RHEA-COMP:10145"/>
        <dbReference type="Rhea" id="RHEA-COMP:10147"/>
        <dbReference type="ChEBI" id="CHEBI:15378"/>
        <dbReference type="ChEBI" id="CHEBI:57856"/>
        <dbReference type="ChEBI" id="CHEBI:59789"/>
        <dbReference type="ChEBI" id="CHEBI:73542"/>
        <dbReference type="ChEBI" id="CHEBI:74269"/>
        <dbReference type="EC" id="2.1.1.228"/>
    </reaction>
</comment>
<dbReference type="PIRSF" id="PIRSF000386">
    <property type="entry name" value="tRNA_mtase"/>
    <property type="match status" value="1"/>
</dbReference>
<evidence type="ECO:0000256" key="17">
    <source>
        <dbReference type="RuleBase" id="RU003464"/>
    </source>
</evidence>
<name>A0A0G0MNR2_9BACT</name>
<comment type="similarity">
    <text evidence="3 15 17">Belongs to the RNA methyltransferase TrmD family.</text>
</comment>
<evidence type="ECO:0000256" key="11">
    <source>
        <dbReference type="ARBA" id="ARBA00022694"/>
    </source>
</evidence>
<dbReference type="PANTHER" id="PTHR46417:SF1">
    <property type="entry name" value="TRNA (GUANINE-N(1)-)-METHYLTRANSFERASE"/>
    <property type="match status" value="1"/>
</dbReference>
<evidence type="ECO:0000256" key="12">
    <source>
        <dbReference type="ARBA" id="ARBA00029736"/>
    </source>
</evidence>
<evidence type="ECO:0000256" key="3">
    <source>
        <dbReference type="ARBA" id="ARBA00007630"/>
    </source>
</evidence>
<feature type="binding site" evidence="15 16">
    <location>
        <position position="112"/>
    </location>
    <ligand>
        <name>S-adenosyl-L-methionine</name>
        <dbReference type="ChEBI" id="CHEBI:59789"/>
    </ligand>
</feature>
<dbReference type="GO" id="GO:0005829">
    <property type="term" value="C:cytosol"/>
    <property type="evidence" value="ECO:0007669"/>
    <property type="project" value="TreeGrafter"/>
</dbReference>
<comment type="subunit">
    <text evidence="4 15 17">Homodimer.</text>
</comment>
<dbReference type="Gene3D" id="1.10.1270.20">
    <property type="entry name" value="tRNA(m1g37)methyltransferase, domain 2"/>
    <property type="match status" value="1"/>
</dbReference>
<evidence type="ECO:0000256" key="7">
    <source>
        <dbReference type="ARBA" id="ARBA00022490"/>
    </source>
</evidence>
<accession>A0A0G0MNR2</accession>
<dbReference type="PATRIC" id="fig|1619100.3.peg.744"/>
<keyword evidence="7 15" id="KW-0963">Cytoplasm</keyword>
<evidence type="ECO:0000256" key="4">
    <source>
        <dbReference type="ARBA" id="ARBA00011738"/>
    </source>
</evidence>
<evidence type="ECO:0000256" key="1">
    <source>
        <dbReference type="ARBA" id="ARBA00002634"/>
    </source>
</evidence>
<dbReference type="InterPro" id="IPR029028">
    <property type="entry name" value="Alpha/beta_knot_MTases"/>
</dbReference>
<evidence type="ECO:0000256" key="2">
    <source>
        <dbReference type="ARBA" id="ARBA00004496"/>
    </source>
</evidence>
<dbReference type="NCBIfam" id="TIGR00088">
    <property type="entry name" value="trmD"/>
    <property type="match status" value="1"/>
</dbReference>
<dbReference type="AlphaFoldDB" id="A0A0G0MNR2"/>
<keyword evidence="11 15" id="KW-0819">tRNA processing</keyword>
<evidence type="ECO:0000256" key="10">
    <source>
        <dbReference type="ARBA" id="ARBA00022691"/>
    </source>
</evidence>
<dbReference type="NCBIfam" id="NF000648">
    <property type="entry name" value="PRK00026.1"/>
    <property type="match status" value="1"/>
</dbReference>
<evidence type="ECO:0000256" key="9">
    <source>
        <dbReference type="ARBA" id="ARBA00022679"/>
    </source>
</evidence>
<dbReference type="InterPro" id="IPR016009">
    <property type="entry name" value="tRNA_MeTrfase_TRMD/TRM10"/>
</dbReference>
<dbReference type="InterPro" id="IPR023148">
    <property type="entry name" value="tRNA_m1G_MeTrfase_C_sf"/>
</dbReference>
<dbReference type="EMBL" id="LBWK01000002">
    <property type="protein sequence ID" value="KKR05689.1"/>
    <property type="molecule type" value="Genomic_DNA"/>
</dbReference>
<evidence type="ECO:0000256" key="6">
    <source>
        <dbReference type="ARBA" id="ARBA00014679"/>
    </source>
</evidence>
<dbReference type="PANTHER" id="PTHR46417">
    <property type="entry name" value="TRNA (GUANINE-N(1)-)-METHYLTRANSFERASE"/>
    <property type="match status" value="1"/>
</dbReference>
<evidence type="ECO:0000256" key="14">
    <source>
        <dbReference type="ARBA" id="ARBA00047783"/>
    </source>
</evidence>
<dbReference type="Pfam" id="PF01746">
    <property type="entry name" value="tRNA_m1G_MT"/>
    <property type="match status" value="1"/>
</dbReference>
<dbReference type="Gene3D" id="3.40.1280.10">
    <property type="match status" value="1"/>
</dbReference>
<comment type="function">
    <text evidence="1 15 17">Specifically methylates guanosine-37 in various tRNAs.</text>
</comment>
<keyword evidence="9 15" id="KW-0808">Transferase</keyword>
<dbReference type="GO" id="GO:0052906">
    <property type="term" value="F:tRNA (guanine(37)-N1)-methyltransferase activity"/>
    <property type="evidence" value="ECO:0007669"/>
    <property type="project" value="UniProtKB-UniRule"/>
</dbReference>
<evidence type="ECO:0000259" key="18">
    <source>
        <dbReference type="Pfam" id="PF01746"/>
    </source>
</evidence>